<gene>
    <name evidence="3" type="primary">pabA</name>
    <name evidence="3" type="ORF">PM10SUCC1_14670</name>
</gene>
<dbReference type="EMBL" id="BSDY01000006">
    <property type="protein sequence ID" value="GLI55953.1"/>
    <property type="molecule type" value="Genomic_DNA"/>
</dbReference>
<protein>
    <submittedName>
        <fullName evidence="3">Aminodeoxychorismate/anthranilate synthase component 2</fullName>
    </submittedName>
</protein>
<proteinExistence type="predicted"/>
<dbReference type="InterPro" id="IPR006221">
    <property type="entry name" value="TrpG/PapA_dom"/>
</dbReference>
<feature type="domain" description="Glutamine amidotransferase" evidence="2">
    <location>
        <begin position="3"/>
        <end position="187"/>
    </location>
</feature>
<evidence type="ECO:0000313" key="4">
    <source>
        <dbReference type="Proteomes" id="UP001144471"/>
    </source>
</evidence>
<dbReference type="Pfam" id="PF00117">
    <property type="entry name" value="GATase"/>
    <property type="match status" value="1"/>
</dbReference>
<keyword evidence="4" id="KW-1185">Reference proteome</keyword>
<dbReference type="GO" id="GO:0005829">
    <property type="term" value="C:cytosol"/>
    <property type="evidence" value="ECO:0007669"/>
    <property type="project" value="TreeGrafter"/>
</dbReference>
<dbReference type="PRINTS" id="PR00096">
    <property type="entry name" value="GATASE"/>
</dbReference>
<dbReference type="InterPro" id="IPR017926">
    <property type="entry name" value="GATASE"/>
</dbReference>
<comment type="caution">
    <text evidence="3">The sequence shown here is derived from an EMBL/GenBank/DDBJ whole genome shotgun (WGS) entry which is preliminary data.</text>
</comment>
<dbReference type="PRINTS" id="PR00097">
    <property type="entry name" value="ANTSNTHASEII"/>
</dbReference>
<dbReference type="FunFam" id="3.40.50.880:FF:000003">
    <property type="entry name" value="Anthranilate synthase component II"/>
    <property type="match status" value="1"/>
</dbReference>
<dbReference type="PANTHER" id="PTHR43418:SF4">
    <property type="entry name" value="MULTIFUNCTIONAL TRYPTOPHAN BIOSYNTHESIS PROTEIN"/>
    <property type="match status" value="1"/>
</dbReference>
<dbReference type="PROSITE" id="PS51273">
    <property type="entry name" value="GATASE_TYPE_1"/>
    <property type="match status" value="1"/>
</dbReference>
<evidence type="ECO:0000259" key="2">
    <source>
        <dbReference type="Pfam" id="PF00117"/>
    </source>
</evidence>
<dbReference type="Proteomes" id="UP001144471">
    <property type="component" value="Unassembled WGS sequence"/>
</dbReference>
<reference evidence="3" key="1">
    <citation type="submission" date="2022-12" db="EMBL/GenBank/DDBJ databases">
        <title>Reference genome sequencing for broad-spectrum identification of bacterial and archaeal isolates by mass spectrometry.</title>
        <authorList>
            <person name="Sekiguchi Y."/>
            <person name="Tourlousse D.M."/>
        </authorList>
    </citation>
    <scope>NUCLEOTIDE SEQUENCE</scope>
    <source>
        <strain evidence="3">10succ1</strain>
    </source>
</reference>
<evidence type="ECO:0000313" key="3">
    <source>
        <dbReference type="EMBL" id="GLI55953.1"/>
    </source>
</evidence>
<dbReference type="GO" id="GO:0000162">
    <property type="term" value="P:L-tryptophan biosynthetic process"/>
    <property type="evidence" value="ECO:0007669"/>
    <property type="project" value="TreeGrafter"/>
</dbReference>
<name>A0A9W6LMX5_9FUSO</name>
<dbReference type="CDD" id="cd01743">
    <property type="entry name" value="GATase1_Anthranilate_Synthase"/>
    <property type="match status" value="1"/>
</dbReference>
<dbReference type="AlphaFoldDB" id="A0A9W6LMX5"/>
<sequence>MIVLIDNYDSFTYNLFHLLNREGREIVVVRNDKVSVEEIEKMNPEALVISPGPKAPRDAGICLEAIERFQGRLPILGVCLGHQSIGEVFGGEVVRAGETVHGKTSEIVHSERGLFRGVTQNTQVARYHSLIVRRDTLPEELIITAETLEGEIMALRHRDHPIFGLQFHPESLFTPEGDRMIDNFFREVDEYDI</sequence>
<dbReference type="InterPro" id="IPR050472">
    <property type="entry name" value="Anth_synth/Amidotransfase"/>
</dbReference>
<dbReference type="NCBIfam" id="TIGR00566">
    <property type="entry name" value="trpG_papA"/>
    <property type="match status" value="1"/>
</dbReference>
<dbReference type="GO" id="GO:0004049">
    <property type="term" value="F:anthranilate synthase activity"/>
    <property type="evidence" value="ECO:0007669"/>
    <property type="project" value="TreeGrafter"/>
</dbReference>
<dbReference type="PANTHER" id="PTHR43418">
    <property type="entry name" value="MULTIFUNCTIONAL TRYPTOPHAN BIOSYNTHESIS PROTEIN-RELATED"/>
    <property type="match status" value="1"/>
</dbReference>
<evidence type="ECO:0000256" key="1">
    <source>
        <dbReference type="ARBA" id="ARBA00022962"/>
    </source>
</evidence>
<organism evidence="3 4">
    <name type="scientific">Propionigenium maris DSM 9537</name>
    <dbReference type="NCBI Taxonomy" id="1123000"/>
    <lineage>
        <taxon>Bacteria</taxon>
        <taxon>Fusobacteriati</taxon>
        <taxon>Fusobacteriota</taxon>
        <taxon>Fusobacteriia</taxon>
        <taxon>Fusobacteriales</taxon>
        <taxon>Fusobacteriaceae</taxon>
        <taxon>Propionigenium</taxon>
    </lineage>
</organism>
<keyword evidence="1" id="KW-0315">Glutamine amidotransferase</keyword>
<dbReference type="SUPFAM" id="SSF52317">
    <property type="entry name" value="Class I glutamine amidotransferase-like"/>
    <property type="match status" value="1"/>
</dbReference>
<dbReference type="Gene3D" id="3.40.50.880">
    <property type="match status" value="1"/>
</dbReference>
<dbReference type="InterPro" id="IPR029062">
    <property type="entry name" value="Class_I_gatase-like"/>
</dbReference>
<dbReference type="RefSeq" id="WP_281834789.1">
    <property type="nucleotide sequence ID" value="NZ_BSDY01000006.1"/>
</dbReference>
<accession>A0A9W6LMX5</accession>
<dbReference type="PRINTS" id="PR00099">
    <property type="entry name" value="CPSGATASE"/>
</dbReference>